<name>A0AAN1BCE4_RHIET</name>
<dbReference type="AlphaFoldDB" id="A0AAN1BCE4"/>
<dbReference type="Proteomes" id="UP000194159">
    <property type="component" value="Chromosome"/>
</dbReference>
<organism evidence="1 2">
    <name type="scientific">Rhizobium etli</name>
    <dbReference type="NCBI Taxonomy" id="29449"/>
    <lineage>
        <taxon>Bacteria</taxon>
        <taxon>Pseudomonadati</taxon>
        <taxon>Pseudomonadota</taxon>
        <taxon>Alphaproteobacteria</taxon>
        <taxon>Hyphomicrobiales</taxon>
        <taxon>Rhizobiaceae</taxon>
        <taxon>Rhizobium/Agrobacterium group</taxon>
        <taxon>Rhizobium</taxon>
    </lineage>
</organism>
<evidence type="ECO:0000313" key="1">
    <source>
        <dbReference type="EMBL" id="ARQ08619.1"/>
    </source>
</evidence>
<protein>
    <submittedName>
        <fullName evidence="1">Uncharacterized protein</fullName>
    </submittedName>
</protein>
<sequence length="94" mass="11116">MPLNPLGHHIREPNYMFRKKTDAEILAELERERIKRGGARDYDDLRNHLSDNAYLYYIHHRLGWANKHLHEIRNTGYVLMALLAAIALRTYGVF</sequence>
<gene>
    <name evidence="1" type="ORF">NXC12_CH00528</name>
</gene>
<dbReference type="EMBL" id="CP020906">
    <property type="protein sequence ID" value="ARQ08619.1"/>
    <property type="molecule type" value="Genomic_DNA"/>
</dbReference>
<proteinExistence type="predicted"/>
<evidence type="ECO:0000313" key="2">
    <source>
        <dbReference type="Proteomes" id="UP000194159"/>
    </source>
</evidence>
<accession>A0AAN1BCE4</accession>
<reference evidence="1 2" key="1">
    <citation type="submission" date="2017-04" db="EMBL/GenBank/DDBJ databases">
        <title>Complete genome sequences of Rhizobium genomic linages associated to common bean (phaseolus vulgaris).</title>
        <authorList>
            <person name="Santamaria R.I."/>
            <person name="Bustos P."/>
            <person name="Perez-Carrascal O."/>
            <person name="Martinez-Flores I."/>
            <person name="Juarez S."/>
            <person name="Lozano L."/>
            <person name="Miranda F."/>
            <person name="Vinuesa P."/>
            <person name="Martinez-Romero E."/>
            <person name="Cevallos M.A."/>
            <person name="Romero D."/>
            <person name="Davila G."/>
            <person name="Gonzalez V."/>
        </authorList>
    </citation>
    <scope>NUCLEOTIDE SEQUENCE [LARGE SCALE GENOMIC DNA]</scope>
    <source>
        <strain evidence="1 2">NXC12</strain>
    </source>
</reference>